<dbReference type="FunFam" id="3.90.45.10:FF:000003">
    <property type="entry name" value="Peptide deformylase"/>
    <property type="match status" value="1"/>
</dbReference>
<dbReference type="PANTHER" id="PTHR10458">
    <property type="entry name" value="PEPTIDE DEFORMYLASE"/>
    <property type="match status" value="1"/>
</dbReference>
<name>A0A2U1Q9U7_ARTAN</name>
<evidence type="ECO:0000256" key="1">
    <source>
        <dbReference type="ARBA" id="ARBA00010759"/>
    </source>
</evidence>
<dbReference type="GO" id="GO:0005739">
    <property type="term" value="C:mitochondrion"/>
    <property type="evidence" value="ECO:0007669"/>
    <property type="project" value="TreeGrafter"/>
</dbReference>
<reference evidence="8 9" key="1">
    <citation type="journal article" date="2018" name="Mol. Plant">
        <title>The genome of Artemisia annua provides insight into the evolution of Asteraceae family and artemisinin biosynthesis.</title>
        <authorList>
            <person name="Shen Q."/>
            <person name="Zhang L."/>
            <person name="Liao Z."/>
            <person name="Wang S."/>
            <person name="Yan T."/>
            <person name="Shi P."/>
            <person name="Liu M."/>
            <person name="Fu X."/>
            <person name="Pan Q."/>
            <person name="Wang Y."/>
            <person name="Lv Z."/>
            <person name="Lu X."/>
            <person name="Zhang F."/>
            <person name="Jiang W."/>
            <person name="Ma Y."/>
            <person name="Chen M."/>
            <person name="Hao X."/>
            <person name="Li L."/>
            <person name="Tang Y."/>
            <person name="Lv G."/>
            <person name="Zhou Y."/>
            <person name="Sun X."/>
            <person name="Brodelius P.E."/>
            <person name="Rose J.K.C."/>
            <person name="Tang K."/>
        </authorList>
    </citation>
    <scope>NUCLEOTIDE SEQUENCE [LARGE SCALE GENOMIC DNA]</scope>
    <source>
        <strain evidence="9">cv. Huhao1</strain>
        <tissue evidence="8">Leaf</tissue>
    </source>
</reference>
<dbReference type="Gene3D" id="3.90.45.10">
    <property type="entry name" value="Peptide deformylase"/>
    <property type="match status" value="1"/>
</dbReference>
<organism evidence="8 9">
    <name type="scientific">Artemisia annua</name>
    <name type="common">Sweet wormwood</name>
    <dbReference type="NCBI Taxonomy" id="35608"/>
    <lineage>
        <taxon>Eukaryota</taxon>
        <taxon>Viridiplantae</taxon>
        <taxon>Streptophyta</taxon>
        <taxon>Embryophyta</taxon>
        <taxon>Tracheophyta</taxon>
        <taxon>Spermatophyta</taxon>
        <taxon>Magnoliopsida</taxon>
        <taxon>eudicotyledons</taxon>
        <taxon>Gunneridae</taxon>
        <taxon>Pentapetalae</taxon>
        <taxon>asterids</taxon>
        <taxon>campanulids</taxon>
        <taxon>Asterales</taxon>
        <taxon>Asteraceae</taxon>
        <taxon>Asteroideae</taxon>
        <taxon>Anthemideae</taxon>
        <taxon>Artemisiinae</taxon>
        <taxon>Artemisia</taxon>
    </lineage>
</organism>
<evidence type="ECO:0000256" key="4">
    <source>
        <dbReference type="ARBA" id="ARBA00022801"/>
    </source>
</evidence>
<evidence type="ECO:0000256" key="5">
    <source>
        <dbReference type="ARBA" id="ARBA00022917"/>
    </source>
</evidence>
<proteinExistence type="inferred from homology"/>
<keyword evidence="5 7" id="KW-0648">Protein biosynthesis</keyword>
<dbReference type="EC" id="3.5.1.88" evidence="2 7"/>
<dbReference type="NCBIfam" id="NF001159">
    <property type="entry name" value="PRK00150.1-3"/>
    <property type="match status" value="1"/>
</dbReference>
<accession>A0A2U1Q9U7</accession>
<dbReference type="HAMAP" id="MF_00163">
    <property type="entry name" value="Pep_deformylase"/>
    <property type="match status" value="1"/>
</dbReference>
<evidence type="ECO:0000256" key="7">
    <source>
        <dbReference type="RuleBase" id="RU362111"/>
    </source>
</evidence>
<keyword evidence="9" id="KW-1185">Reference proteome</keyword>
<sequence>MYNKLLYGTISSRGKEAVRRLSHRLSSKPLAAPFLQTRSVVVRPQHDQPILRTQFPLTKSAFNTDFIRNTRGFRTHSSSRTREGWLAWLGKKKKTIALVIICLLALRYFTSEKSDLPIVVIICLLALRYFTSGKSDLPSVVKAGDPVLHQPAREVYPGEIGSARIEKVIDDMVKVMRKELAVSLSAPQIGVPLRIIVLEYTKLYIALSSNKDNEEQDRRPFDLLVILNPKLKVKSNKTALFFEDCVSVDGHQAMVERFLEVEVTGLDQHGQPIKVDASGWQARILQHECDHLDGILYVDKMEKRTFRTYWNHKLPLAKGCPQQGVR</sequence>
<evidence type="ECO:0000256" key="2">
    <source>
        <dbReference type="ARBA" id="ARBA00012175"/>
    </source>
</evidence>
<dbReference type="EMBL" id="PKPP01000286">
    <property type="protein sequence ID" value="PWA94778.1"/>
    <property type="molecule type" value="Genomic_DNA"/>
</dbReference>
<dbReference type="PANTHER" id="PTHR10458:SF2">
    <property type="entry name" value="PEPTIDE DEFORMYLASE, MITOCHONDRIAL"/>
    <property type="match status" value="1"/>
</dbReference>
<keyword evidence="4 7" id="KW-0378">Hydrolase</keyword>
<dbReference type="OrthoDB" id="276063at2759"/>
<protein>
    <recommendedName>
        <fullName evidence="2 7">Peptide deformylase</fullName>
        <ecNumber evidence="2 7">3.5.1.88</ecNumber>
    </recommendedName>
</protein>
<keyword evidence="3 7" id="KW-0479">Metal-binding</keyword>
<dbReference type="GO" id="GO:0009507">
    <property type="term" value="C:chloroplast"/>
    <property type="evidence" value="ECO:0007669"/>
    <property type="project" value="UniProtKB-SubCell"/>
</dbReference>
<dbReference type="GO" id="GO:0046872">
    <property type="term" value="F:metal ion binding"/>
    <property type="evidence" value="ECO:0007669"/>
    <property type="project" value="UniProtKB-KW"/>
</dbReference>
<comment type="catalytic activity">
    <reaction evidence="7">
        <text>N-terminal N-formyl-L-methionyl-[peptide] + H2O = N-terminal L-methionyl-[peptide] + formate</text>
        <dbReference type="Rhea" id="RHEA:24420"/>
        <dbReference type="Rhea" id="RHEA-COMP:10639"/>
        <dbReference type="Rhea" id="RHEA-COMP:10640"/>
        <dbReference type="ChEBI" id="CHEBI:15377"/>
        <dbReference type="ChEBI" id="CHEBI:15740"/>
        <dbReference type="ChEBI" id="CHEBI:49298"/>
        <dbReference type="ChEBI" id="CHEBI:64731"/>
        <dbReference type="EC" id="3.5.1.88"/>
    </reaction>
</comment>
<keyword evidence="7" id="KW-0809">Transit peptide</keyword>
<comment type="caution">
    <text evidence="8">The sequence shown here is derived from an EMBL/GenBank/DDBJ whole genome shotgun (WGS) entry which is preliminary data.</text>
</comment>
<evidence type="ECO:0000256" key="6">
    <source>
        <dbReference type="ARBA" id="ARBA00037114"/>
    </source>
</evidence>
<comment type="function">
    <text evidence="6 7">Removes the formyl group from the N-terminal Met of newly synthesized proteins.</text>
</comment>
<comment type="subcellular location">
    <subcellularLocation>
        <location evidence="7">Plastid</location>
        <location evidence="7">Chloroplast</location>
    </subcellularLocation>
</comment>
<dbReference type="CDD" id="cd00487">
    <property type="entry name" value="Pep_deformylase"/>
    <property type="match status" value="1"/>
</dbReference>
<dbReference type="GO" id="GO:0042586">
    <property type="term" value="F:peptide deformylase activity"/>
    <property type="evidence" value="ECO:0007669"/>
    <property type="project" value="UniProtKB-EC"/>
</dbReference>
<gene>
    <name evidence="8" type="ORF">CTI12_AA056150</name>
</gene>
<comment type="similarity">
    <text evidence="1 7">Belongs to the polypeptide deformylase family.</text>
</comment>
<dbReference type="GO" id="GO:0006412">
    <property type="term" value="P:translation"/>
    <property type="evidence" value="ECO:0007669"/>
    <property type="project" value="UniProtKB-KW"/>
</dbReference>
<keyword evidence="7" id="KW-0150">Chloroplast</keyword>
<dbReference type="PRINTS" id="PR01576">
    <property type="entry name" value="PDEFORMYLASE"/>
</dbReference>
<evidence type="ECO:0000313" key="9">
    <source>
        <dbReference type="Proteomes" id="UP000245207"/>
    </source>
</evidence>
<evidence type="ECO:0000256" key="3">
    <source>
        <dbReference type="ARBA" id="ARBA00022723"/>
    </source>
</evidence>
<keyword evidence="7" id="KW-0934">Plastid</keyword>
<evidence type="ECO:0000313" key="8">
    <source>
        <dbReference type="EMBL" id="PWA94778.1"/>
    </source>
</evidence>
<dbReference type="AlphaFoldDB" id="A0A2U1Q9U7"/>
<dbReference type="Pfam" id="PF01327">
    <property type="entry name" value="Pep_deformylase"/>
    <property type="match status" value="1"/>
</dbReference>
<dbReference type="STRING" id="35608.A0A2U1Q9U7"/>
<dbReference type="Proteomes" id="UP000245207">
    <property type="component" value="Unassembled WGS sequence"/>
</dbReference>
<dbReference type="InterPro" id="IPR023635">
    <property type="entry name" value="Peptide_deformylase"/>
</dbReference>
<dbReference type="InterPro" id="IPR036821">
    <property type="entry name" value="Peptide_deformylase_sf"/>
</dbReference>
<dbReference type="SUPFAM" id="SSF56420">
    <property type="entry name" value="Peptide deformylase"/>
    <property type="match status" value="1"/>
</dbReference>